<dbReference type="GO" id="GO:0005886">
    <property type="term" value="C:plasma membrane"/>
    <property type="evidence" value="ECO:0007669"/>
    <property type="project" value="UniProtKB-SubCell"/>
</dbReference>
<protein>
    <submittedName>
        <fullName evidence="10">Uncharacterized protein</fullName>
    </submittedName>
</protein>
<dbReference type="PANTHER" id="PTHR33281:SF19">
    <property type="entry name" value="VOLTAGE-DEPENDENT ANION CHANNEL-FORMING PROTEIN YNEE"/>
    <property type="match status" value="1"/>
</dbReference>
<dbReference type="Proteomes" id="UP000284706">
    <property type="component" value="Unassembled WGS sequence"/>
</dbReference>
<evidence type="ECO:0000256" key="6">
    <source>
        <dbReference type="ARBA" id="ARBA00023065"/>
    </source>
</evidence>
<organism evidence="10 11">
    <name type="scientific">Gymnopilus dilepis</name>
    <dbReference type="NCBI Taxonomy" id="231916"/>
    <lineage>
        <taxon>Eukaryota</taxon>
        <taxon>Fungi</taxon>
        <taxon>Dikarya</taxon>
        <taxon>Basidiomycota</taxon>
        <taxon>Agaricomycotina</taxon>
        <taxon>Agaricomycetes</taxon>
        <taxon>Agaricomycetidae</taxon>
        <taxon>Agaricales</taxon>
        <taxon>Agaricineae</taxon>
        <taxon>Hymenogastraceae</taxon>
        <taxon>Gymnopilus</taxon>
    </lineage>
</organism>
<feature type="transmembrane region" description="Helical" evidence="9">
    <location>
        <begin position="39"/>
        <end position="64"/>
    </location>
</feature>
<dbReference type="GO" id="GO:0005254">
    <property type="term" value="F:chloride channel activity"/>
    <property type="evidence" value="ECO:0007669"/>
    <property type="project" value="InterPro"/>
</dbReference>
<keyword evidence="3" id="KW-1003">Cell membrane</keyword>
<evidence type="ECO:0000313" key="10">
    <source>
        <dbReference type="EMBL" id="PPQ98587.1"/>
    </source>
</evidence>
<feature type="region of interest" description="Disordered" evidence="8">
    <location>
        <begin position="201"/>
        <end position="280"/>
    </location>
</feature>
<name>A0A409Y6B7_9AGAR</name>
<dbReference type="EMBL" id="NHYE01001105">
    <property type="protein sequence ID" value="PPQ98587.1"/>
    <property type="molecule type" value="Genomic_DNA"/>
</dbReference>
<gene>
    <name evidence="10" type="ORF">CVT26_013770</name>
</gene>
<evidence type="ECO:0000256" key="5">
    <source>
        <dbReference type="ARBA" id="ARBA00022989"/>
    </source>
</evidence>
<keyword evidence="11" id="KW-1185">Reference proteome</keyword>
<sequence length="563" mass="62683">MKEPVVEPASPLSGAEAFHHQGFRVPDPFAPRHRPGASFLNALLATALFRCWHMLLFFSAWSTLITILCEQGHNLAVQPTLLTVVGTVLGFIISYRTTSSFERYNEGRRLWSQVIYANRILARTIWFHVGDIPAANGTSVAEAKARTLIEKKSAINLLEAFAVAMKHYLRGEDGIYYQDLYYLVKFLPAYALPAGLPSMTDLTSQNGDDSAKPEQPPDSPLSNSFASPTSATSPQPQSFTTPNGKSISIAPMSPGMHQRNHLTSPNSLLPAPVTVNSPGQRSSFLETIASPRSARKSVEKERVILNRHDEAYLMPASLPPKWAIFDFFPFSLLVQYMTSQGKSVKGKRGARVRATLRNSAVGHNLPLELSLYLVCETASFPGYQFADDIVQSSYIAKLQERKVIDVPTSNILLGSLNQLVDSLTGLERILTTPIPFSYAIHLWVVTALYCLALPFQIYSTLKWVTIPATIILSFIFFGFLAAGEEIENPFGYDKNDLNLDHFTHNIIRNELKAITSTPPPDPTRWAFVPENNLLFSDTLDERVTPDEWIARGHIAMQRNLSRF</sequence>
<dbReference type="InParanoid" id="A0A409Y6B7"/>
<accession>A0A409Y6B7</accession>
<feature type="transmembrane region" description="Helical" evidence="9">
    <location>
        <begin position="463"/>
        <end position="482"/>
    </location>
</feature>
<keyword evidence="5 9" id="KW-1133">Transmembrane helix</keyword>
<evidence type="ECO:0000256" key="4">
    <source>
        <dbReference type="ARBA" id="ARBA00022692"/>
    </source>
</evidence>
<keyword evidence="4 9" id="KW-0812">Transmembrane</keyword>
<comment type="subcellular location">
    <subcellularLocation>
        <location evidence="1">Cell membrane</location>
        <topology evidence="1">Multi-pass membrane protein</topology>
    </subcellularLocation>
</comment>
<keyword evidence="7 9" id="KW-0472">Membrane</keyword>
<keyword evidence="6" id="KW-0406">Ion transport</keyword>
<dbReference type="OrthoDB" id="1368at2759"/>
<feature type="transmembrane region" description="Helical" evidence="9">
    <location>
        <begin position="438"/>
        <end position="457"/>
    </location>
</feature>
<evidence type="ECO:0000256" key="7">
    <source>
        <dbReference type="ARBA" id="ARBA00023136"/>
    </source>
</evidence>
<feature type="compositionally biased region" description="Low complexity" evidence="8">
    <location>
        <begin position="222"/>
        <end position="243"/>
    </location>
</feature>
<dbReference type="Pfam" id="PF25539">
    <property type="entry name" value="Bestrophin_2"/>
    <property type="match status" value="2"/>
</dbReference>
<dbReference type="PANTHER" id="PTHR33281">
    <property type="entry name" value="UPF0187 PROTEIN YNEE"/>
    <property type="match status" value="1"/>
</dbReference>
<reference evidence="10 11" key="1">
    <citation type="journal article" date="2018" name="Evol. Lett.">
        <title>Horizontal gene cluster transfer increased hallucinogenic mushroom diversity.</title>
        <authorList>
            <person name="Reynolds H.T."/>
            <person name="Vijayakumar V."/>
            <person name="Gluck-Thaler E."/>
            <person name="Korotkin H.B."/>
            <person name="Matheny P.B."/>
            <person name="Slot J.C."/>
        </authorList>
    </citation>
    <scope>NUCLEOTIDE SEQUENCE [LARGE SCALE GENOMIC DNA]</scope>
    <source>
        <strain evidence="10 11">SRW20</strain>
    </source>
</reference>
<comment type="caution">
    <text evidence="10">The sequence shown here is derived from an EMBL/GenBank/DDBJ whole genome shotgun (WGS) entry which is preliminary data.</text>
</comment>
<evidence type="ECO:0000256" key="1">
    <source>
        <dbReference type="ARBA" id="ARBA00004651"/>
    </source>
</evidence>
<dbReference type="InterPro" id="IPR044669">
    <property type="entry name" value="YneE/VCCN1/2-like"/>
</dbReference>
<evidence type="ECO:0000256" key="2">
    <source>
        <dbReference type="ARBA" id="ARBA00022448"/>
    </source>
</evidence>
<dbReference type="AlphaFoldDB" id="A0A409Y6B7"/>
<evidence type="ECO:0000256" key="8">
    <source>
        <dbReference type="SAM" id="MobiDB-lite"/>
    </source>
</evidence>
<keyword evidence="2" id="KW-0813">Transport</keyword>
<evidence type="ECO:0000256" key="3">
    <source>
        <dbReference type="ARBA" id="ARBA00022475"/>
    </source>
</evidence>
<feature type="transmembrane region" description="Helical" evidence="9">
    <location>
        <begin position="76"/>
        <end position="95"/>
    </location>
</feature>
<evidence type="ECO:0000313" key="11">
    <source>
        <dbReference type="Proteomes" id="UP000284706"/>
    </source>
</evidence>
<evidence type="ECO:0000256" key="9">
    <source>
        <dbReference type="SAM" id="Phobius"/>
    </source>
</evidence>
<proteinExistence type="predicted"/>
<dbReference type="STRING" id="231916.A0A409Y6B7"/>